<dbReference type="GO" id="GO:0016020">
    <property type="term" value="C:membrane"/>
    <property type="evidence" value="ECO:0007669"/>
    <property type="project" value="UniProtKB-SubCell"/>
</dbReference>
<dbReference type="Proteomes" id="UP000002630">
    <property type="component" value="Linkage Group LG06"/>
</dbReference>
<feature type="transmembrane region" description="Helical" evidence="8">
    <location>
        <begin position="261"/>
        <end position="284"/>
    </location>
</feature>
<comment type="subcellular location">
    <subcellularLocation>
        <location evidence="1">Membrane</location>
        <topology evidence="1">Multi-pass membrane protein</topology>
    </subcellularLocation>
</comment>
<accession>D7FZP1</accession>
<feature type="transmembrane region" description="Helical" evidence="8">
    <location>
        <begin position="229"/>
        <end position="249"/>
    </location>
</feature>
<dbReference type="InterPro" id="IPR039309">
    <property type="entry name" value="BT1"/>
</dbReference>
<feature type="transmembrane region" description="Helical" evidence="8">
    <location>
        <begin position="444"/>
        <end position="465"/>
    </location>
</feature>
<feature type="transmembrane region" description="Helical" evidence="8">
    <location>
        <begin position="375"/>
        <end position="395"/>
    </location>
</feature>
<dbReference type="AlphaFoldDB" id="D7FZP1"/>
<dbReference type="OrthoDB" id="754047at2759"/>
<evidence type="ECO:0000256" key="5">
    <source>
        <dbReference type="ARBA" id="ARBA00022989"/>
    </source>
</evidence>
<feature type="transmembrane region" description="Helical" evidence="8">
    <location>
        <begin position="189"/>
        <end position="208"/>
    </location>
</feature>
<comment type="similarity">
    <text evidence="2">Belongs to the major facilitator superfamily. Folate-biopterin transporter (TC 2.A.71) family.</text>
</comment>
<dbReference type="SUPFAM" id="SSF103473">
    <property type="entry name" value="MFS general substrate transporter"/>
    <property type="match status" value="1"/>
</dbReference>
<evidence type="ECO:0000256" key="4">
    <source>
        <dbReference type="ARBA" id="ARBA00022692"/>
    </source>
</evidence>
<evidence type="ECO:0000256" key="7">
    <source>
        <dbReference type="SAM" id="MobiDB-lite"/>
    </source>
</evidence>
<keyword evidence="3" id="KW-0813">Transport</keyword>
<dbReference type="EMBL" id="FN649731">
    <property type="protein sequence ID" value="CBJ32848.1"/>
    <property type="molecule type" value="Genomic_DNA"/>
</dbReference>
<evidence type="ECO:0000256" key="6">
    <source>
        <dbReference type="ARBA" id="ARBA00023136"/>
    </source>
</evidence>
<dbReference type="InterPro" id="IPR036259">
    <property type="entry name" value="MFS_trans_sf"/>
</dbReference>
<gene>
    <name evidence="9" type="ORF">Esi_0380_0013</name>
</gene>
<feature type="transmembrane region" description="Helical" evidence="8">
    <location>
        <begin position="132"/>
        <end position="151"/>
    </location>
</feature>
<evidence type="ECO:0000313" key="9">
    <source>
        <dbReference type="EMBL" id="CBJ32848.1"/>
    </source>
</evidence>
<keyword evidence="4 8" id="KW-0812">Transmembrane</keyword>
<evidence type="ECO:0000313" key="10">
    <source>
        <dbReference type="Proteomes" id="UP000002630"/>
    </source>
</evidence>
<feature type="transmembrane region" description="Helical" evidence="8">
    <location>
        <begin position="99"/>
        <end position="120"/>
    </location>
</feature>
<keyword evidence="5 8" id="KW-1133">Transmembrane helix</keyword>
<dbReference type="PANTHER" id="PTHR31585">
    <property type="entry name" value="FOLATE-BIOPTERIN TRANSPORTER 1, CHLOROPLASTIC"/>
    <property type="match status" value="1"/>
</dbReference>
<dbReference type="STRING" id="2880.D7FZP1"/>
<organism evidence="9 10">
    <name type="scientific">Ectocarpus siliculosus</name>
    <name type="common">Brown alga</name>
    <name type="synonym">Conferva siliculosa</name>
    <dbReference type="NCBI Taxonomy" id="2880"/>
    <lineage>
        <taxon>Eukaryota</taxon>
        <taxon>Sar</taxon>
        <taxon>Stramenopiles</taxon>
        <taxon>Ochrophyta</taxon>
        <taxon>PX clade</taxon>
        <taxon>Phaeophyceae</taxon>
        <taxon>Ectocarpales</taxon>
        <taxon>Ectocarpaceae</taxon>
        <taxon>Ectocarpus</taxon>
    </lineage>
</organism>
<feature type="compositionally biased region" description="Low complexity" evidence="7">
    <location>
        <begin position="13"/>
        <end position="24"/>
    </location>
</feature>
<dbReference type="Gene3D" id="1.20.1250.20">
    <property type="entry name" value="MFS general substrate transporter like domains"/>
    <property type="match status" value="1"/>
</dbReference>
<evidence type="ECO:0000256" key="1">
    <source>
        <dbReference type="ARBA" id="ARBA00004141"/>
    </source>
</evidence>
<dbReference type="EMBL" id="FN648576">
    <property type="protein sequence ID" value="CBJ32848.1"/>
    <property type="molecule type" value="Genomic_DNA"/>
</dbReference>
<dbReference type="Pfam" id="PF03092">
    <property type="entry name" value="BT1"/>
    <property type="match status" value="1"/>
</dbReference>
<evidence type="ECO:0008006" key="11">
    <source>
        <dbReference type="Google" id="ProtNLM"/>
    </source>
</evidence>
<dbReference type="PANTHER" id="PTHR31585:SF5">
    <property type="entry name" value="RNA-BINDING S4 DOMAIN-CONTAINING PROTEIN"/>
    <property type="match status" value="1"/>
</dbReference>
<feature type="transmembrane region" description="Helical" evidence="8">
    <location>
        <begin position="163"/>
        <end position="183"/>
    </location>
</feature>
<feature type="transmembrane region" description="Helical" evidence="8">
    <location>
        <begin position="305"/>
        <end position="323"/>
    </location>
</feature>
<feature type="transmembrane region" description="Helical" evidence="8">
    <location>
        <begin position="415"/>
        <end position="432"/>
    </location>
</feature>
<evidence type="ECO:0000256" key="8">
    <source>
        <dbReference type="SAM" id="Phobius"/>
    </source>
</evidence>
<dbReference type="eggNOG" id="ENOG502RXD7">
    <property type="taxonomic scope" value="Eukaryota"/>
</dbReference>
<feature type="compositionally biased region" description="Basic and acidic residues" evidence="7">
    <location>
        <begin position="1"/>
        <end position="11"/>
    </location>
</feature>
<feature type="region of interest" description="Disordered" evidence="7">
    <location>
        <begin position="1"/>
        <end position="54"/>
    </location>
</feature>
<proteinExistence type="inferred from homology"/>
<evidence type="ECO:0000256" key="3">
    <source>
        <dbReference type="ARBA" id="ARBA00022448"/>
    </source>
</evidence>
<dbReference type="OMA" id="HIWPVEL"/>
<reference evidence="9 10" key="1">
    <citation type="journal article" date="2010" name="Nature">
        <title>The Ectocarpus genome and the independent evolution of multicellularity in brown algae.</title>
        <authorList>
            <person name="Cock J.M."/>
            <person name="Sterck L."/>
            <person name="Rouze P."/>
            <person name="Scornet D."/>
            <person name="Allen A.E."/>
            <person name="Amoutzias G."/>
            <person name="Anthouard V."/>
            <person name="Artiguenave F."/>
            <person name="Aury J.M."/>
            <person name="Badger J.H."/>
            <person name="Beszteri B."/>
            <person name="Billiau K."/>
            <person name="Bonnet E."/>
            <person name="Bothwell J.H."/>
            <person name="Bowler C."/>
            <person name="Boyen C."/>
            <person name="Brownlee C."/>
            <person name="Carrano C.J."/>
            <person name="Charrier B."/>
            <person name="Cho G.Y."/>
            <person name="Coelho S.M."/>
            <person name="Collen J."/>
            <person name="Corre E."/>
            <person name="Da Silva C."/>
            <person name="Delage L."/>
            <person name="Delaroque N."/>
            <person name="Dittami S.M."/>
            <person name="Doulbeau S."/>
            <person name="Elias M."/>
            <person name="Farnham G."/>
            <person name="Gachon C.M."/>
            <person name="Gschloessl B."/>
            <person name="Heesch S."/>
            <person name="Jabbari K."/>
            <person name="Jubin C."/>
            <person name="Kawai H."/>
            <person name="Kimura K."/>
            <person name="Kloareg B."/>
            <person name="Kupper F.C."/>
            <person name="Lang D."/>
            <person name="Le Bail A."/>
            <person name="Leblanc C."/>
            <person name="Lerouge P."/>
            <person name="Lohr M."/>
            <person name="Lopez P.J."/>
            <person name="Martens C."/>
            <person name="Maumus F."/>
            <person name="Michel G."/>
            <person name="Miranda-Saavedra D."/>
            <person name="Morales J."/>
            <person name="Moreau H."/>
            <person name="Motomura T."/>
            <person name="Nagasato C."/>
            <person name="Napoli C.A."/>
            <person name="Nelson D.R."/>
            <person name="Nyvall-Collen P."/>
            <person name="Peters A.F."/>
            <person name="Pommier C."/>
            <person name="Potin P."/>
            <person name="Poulain J."/>
            <person name="Quesneville H."/>
            <person name="Read B."/>
            <person name="Rensing S.A."/>
            <person name="Ritter A."/>
            <person name="Rousvoal S."/>
            <person name="Samanta M."/>
            <person name="Samson G."/>
            <person name="Schroeder D.C."/>
            <person name="Segurens B."/>
            <person name="Strittmatter M."/>
            <person name="Tonon T."/>
            <person name="Tregear J.W."/>
            <person name="Valentin K."/>
            <person name="von Dassow P."/>
            <person name="Yamagishi T."/>
            <person name="Van de Peer Y."/>
            <person name="Wincker P."/>
        </authorList>
    </citation>
    <scope>NUCLEOTIDE SEQUENCE [LARGE SCALE GENOMIC DNA]</scope>
    <source>
        <strain evidence="10">Ec32 / CCAP1310/4</strain>
    </source>
</reference>
<name>D7FZP1_ECTSI</name>
<protein>
    <recommendedName>
        <fullName evidence="11">Folate/biopterin transporter</fullName>
    </recommendedName>
</protein>
<evidence type="ECO:0000256" key="2">
    <source>
        <dbReference type="ARBA" id="ARBA00007015"/>
    </source>
</evidence>
<keyword evidence="6 8" id="KW-0472">Membrane</keyword>
<sequence length="556" mass="60578">MANQDTRRVQEDAALSAHLPPASSQGGRGANYTYSSVDTRGIGDGEDGISRKGFGGPTGHEYAPFVDNDSTSYGDASAKGEGGGGAISLTSRHHAAIPISYFCVGFLGSFVANPLNIYIVQTLNAQPSQQNTLVVLMTVPWSFKLIYGFLSDVCPIRGLRRKPYLAFGYLLSSFCYLVLALTAEVTIQSLSGLLFLATMGQIMGDVMADTLVVERARGEAEESRGQMQATCYAIRFAGNVIGCLGGALLFNRGAWGWGLTFRQVCLIMSMMPVLVLGPAVVYLWEERSKETKGVKNQVRDIWDTIQLQAVWRPMAFVYIFNIFQVPHIPWQNYLQLSLHFQPYMLGFMAAAGSVMTCLGVTAYKNCFFHVSWRLIYGWSVVVTTIFSALQLVLIFGLNQRIGLPDFWFALGDDVITQYIQGIQFLPVCIMYLRMCPNGSEGATYAALTTFGNIALNCAGSLGTLFAKLWDVGNDTLRNEDVSGLWKLTVLTSLISPVPLVLLRLLPASAAEQEALRADTKRSMRGGAAFVSVLVGSLAWTLAEAVYVLSSDADETG</sequence>
<keyword evidence="10" id="KW-1185">Reference proteome</keyword>
<dbReference type="InParanoid" id="D7FZP1"/>
<feature type="transmembrane region" description="Helical" evidence="8">
    <location>
        <begin position="343"/>
        <end position="363"/>
    </location>
</feature>
<feature type="transmembrane region" description="Helical" evidence="8">
    <location>
        <begin position="485"/>
        <end position="505"/>
    </location>
</feature>
<feature type="transmembrane region" description="Helical" evidence="8">
    <location>
        <begin position="526"/>
        <end position="548"/>
    </location>
</feature>